<keyword evidence="3" id="KW-1185">Reference proteome</keyword>
<dbReference type="PANTHER" id="PTHR43441:SF10">
    <property type="entry name" value="ACETYLTRANSFERASE"/>
    <property type="match status" value="1"/>
</dbReference>
<organism evidence="2 3">
    <name type="scientific">Kribbella pratensis</name>
    <dbReference type="NCBI Taxonomy" id="2512112"/>
    <lineage>
        <taxon>Bacteria</taxon>
        <taxon>Bacillati</taxon>
        <taxon>Actinomycetota</taxon>
        <taxon>Actinomycetes</taxon>
        <taxon>Propionibacteriales</taxon>
        <taxon>Kribbellaceae</taxon>
        <taxon>Kribbella</taxon>
    </lineage>
</organism>
<dbReference type="PROSITE" id="PS51186">
    <property type="entry name" value="GNAT"/>
    <property type="match status" value="1"/>
</dbReference>
<feature type="domain" description="N-acetyltransferase" evidence="1">
    <location>
        <begin position="25"/>
        <end position="202"/>
    </location>
</feature>
<dbReference type="AlphaFoldDB" id="A0A4R8CFQ7"/>
<sequence>MGSARWQDGHMPDERPVVTLSDGLITLRPWSRDDARFMAEASADPAIRRYNGSHDRVGHPTPPLSTADAEAVIDQFALSWRAFAATGTPSGVAFAILDTRCGELVGCCGVDDWSEEDVAQFGYWIAPNARGCGHATRAAILLTGWLFDVGAARVFLTIVAGNEGSVTVARRAGFVYEGTMRAHSVWQGKRCDVMWFAALPLEWAMRRPDEETTRDKAPCHQ</sequence>
<dbReference type="Proteomes" id="UP000295146">
    <property type="component" value="Unassembled WGS sequence"/>
</dbReference>
<dbReference type="GO" id="GO:0005737">
    <property type="term" value="C:cytoplasm"/>
    <property type="evidence" value="ECO:0007669"/>
    <property type="project" value="TreeGrafter"/>
</dbReference>
<dbReference type="InterPro" id="IPR051908">
    <property type="entry name" value="Ribosomal_N-acetyltransferase"/>
</dbReference>
<accession>A0A4R8CFQ7</accession>
<proteinExistence type="predicted"/>
<dbReference type="InterPro" id="IPR016181">
    <property type="entry name" value="Acyl_CoA_acyltransferase"/>
</dbReference>
<evidence type="ECO:0000259" key="1">
    <source>
        <dbReference type="PROSITE" id="PS51186"/>
    </source>
</evidence>
<dbReference type="GO" id="GO:1990189">
    <property type="term" value="F:protein N-terminal-serine acetyltransferase activity"/>
    <property type="evidence" value="ECO:0007669"/>
    <property type="project" value="TreeGrafter"/>
</dbReference>
<name>A0A4R8CFQ7_9ACTN</name>
<dbReference type="SUPFAM" id="SSF55729">
    <property type="entry name" value="Acyl-CoA N-acyltransferases (Nat)"/>
    <property type="match status" value="1"/>
</dbReference>
<reference evidence="2 3" key="1">
    <citation type="submission" date="2019-03" db="EMBL/GenBank/DDBJ databases">
        <title>Genomic Encyclopedia of Type Strains, Phase III (KMG-III): the genomes of soil and plant-associated and newly described type strains.</title>
        <authorList>
            <person name="Whitman W."/>
        </authorList>
    </citation>
    <scope>NUCLEOTIDE SEQUENCE [LARGE SCALE GENOMIC DNA]</scope>
    <source>
        <strain evidence="2 3">VKM Ac-2573</strain>
    </source>
</reference>
<dbReference type="Pfam" id="PF13302">
    <property type="entry name" value="Acetyltransf_3"/>
    <property type="match status" value="1"/>
</dbReference>
<comment type="caution">
    <text evidence="2">The sequence shown here is derived from an EMBL/GenBank/DDBJ whole genome shotgun (WGS) entry which is preliminary data.</text>
</comment>
<dbReference type="OrthoDB" id="9795188at2"/>
<dbReference type="PANTHER" id="PTHR43441">
    <property type="entry name" value="RIBOSOMAL-PROTEIN-SERINE ACETYLTRANSFERASE"/>
    <property type="match status" value="1"/>
</dbReference>
<evidence type="ECO:0000313" key="2">
    <source>
        <dbReference type="EMBL" id="TDW74946.1"/>
    </source>
</evidence>
<gene>
    <name evidence="2" type="ORF">EV653_0051</name>
</gene>
<protein>
    <submittedName>
        <fullName evidence="2">RimJ/RimL family protein N-acetyltransferase</fullName>
    </submittedName>
</protein>
<evidence type="ECO:0000313" key="3">
    <source>
        <dbReference type="Proteomes" id="UP000295146"/>
    </source>
</evidence>
<dbReference type="EMBL" id="SODP01000001">
    <property type="protein sequence ID" value="TDW74946.1"/>
    <property type="molecule type" value="Genomic_DNA"/>
</dbReference>
<dbReference type="GO" id="GO:0008999">
    <property type="term" value="F:protein-N-terminal-alanine acetyltransferase activity"/>
    <property type="evidence" value="ECO:0007669"/>
    <property type="project" value="TreeGrafter"/>
</dbReference>
<dbReference type="InterPro" id="IPR000182">
    <property type="entry name" value="GNAT_dom"/>
</dbReference>
<dbReference type="Gene3D" id="3.40.630.30">
    <property type="match status" value="1"/>
</dbReference>